<dbReference type="PRINTS" id="PR00347">
    <property type="entry name" value="THAUMATIN"/>
</dbReference>
<proteinExistence type="predicted"/>
<dbReference type="InterPro" id="IPR001938">
    <property type="entry name" value="Thaumatin"/>
</dbReference>
<protein>
    <recommendedName>
        <fullName evidence="3">Thaumatin-like protein</fullName>
    </recommendedName>
</protein>
<dbReference type="EMBL" id="JAGFBR010000016">
    <property type="protein sequence ID" value="KAH0453214.1"/>
    <property type="molecule type" value="Genomic_DNA"/>
</dbReference>
<keyword evidence="2" id="KW-1185">Reference proteome</keyword>
<evidence type="ECO:0000313" key="2">
    <source>
        <dbReference type="Proteomes" id="UP000775213"/>
    </source>
</evidence>
<organism evidence="1 2">
    <name type="scientific">Dendrobium chrysotoxum</name>
    <name type="common">Orchid</name>
    <dbReference type="NCBI Taxonomy" id="161865"/>
    <lineage>
        <taxon>Eukaryota</taxon>
        <taxon>Viridiplantae</taxon>
        <taxon>Streptophyta</taxon>
        <taxon>Embryophyta</taxon>
        <taxon>Tracheophyta</taxon>
        <taxon>Spermatophyta</taxon>
        <taxon>Magnoliopsida</taxon>
        <taxon>Liliopsida</taxon>
        <taxon>Asparagales</taxon>
        <taxon>Orchidaceae</taxon>
        <taxon>Epidendroideae</taxon>
        <taxon>Malaxideae</taxon>
        <taxon>Dendrobiinae</taxon>
        <taxon>Dendrobium</taxon>
    </lineage>
</organism>
<dbReference type="Pfam" id="PF00314">
    <property type="entry name" value="Thaumatin"/>
    <property type="match status" value="1"/>
</dbReference>
<name>A0AAV7GBU6_DENCH</name>
<comment type="caution">
    <text evidence="1">The sequence shown here is derived from an EMBL/GenBank/DDBJ whole genome shotgun (WGS) entry which is preliminary data.</text>
</comment>
<evidence type="ECO:0000313" key="1">
    <source>
        <dbReference type="EMBL" id="KAH0453214.1"/>
    </source>
</evidence>
<dbReference type="Proteomes" id="UP000775213">
    <property type="component" value="Unassembled WGS sequence"/>
</dbReference>
<dbReference type="AlphaFoldDB" id="A0AAV7GBU6"/>
<sequence length="157" mass="17285">MRLALDAEEVAESRLGRFWRPTALGMGPTRENFVWLLLMFYRNYRAAFSAVPSGSGIQLNSGQTWTIDVPVGTIGGHVWARTSCSFNASGNGNCETGNCGHKLSCTTYSSPPNTLAKFALSQFSNLDFFDISNVDRFNVGLDFSPATPNGRRQMEIF</sequence>
<reference evidence="1 2" key="1">
    <citation type="journal article" date="2021" name="Hortic Res">
        <title>Chromosome-scale assembly of the Dendrobium chrysotoxum genome enhances the understanding of orchid evolution.</title>
        <authorList>
            <person name="Zhang Y."/>
            <person name="Zhang G.Q."/>
            <person name="Zhang D."/>
            <person name="Liu X.D."/>
            <person name="Xu X.Y."/>
            <person name="Sun W.H."/>
            <person name="Yu X."/>
            <person name="Zhu X."/>
            <person name="Wang Z.W."/>
            <person name="Zhao X."/>
            <person name="Zhong W.Y."/>
            <person name="Chen H."/>
            <person name="Yin W.L."/>
            <person name="Huang T."/>
            <person name="Niu S.C."/>
            <person name="Liu Z.J."/>
        </authorList>
    </citation>
    <scope>NUCLEOTIDE SEQUENCE [LARGE SCALE GENOMIC DNA]</scope>
    <source>
        <strain evidence="1">Lindl</strain>
    </source>
</reference>
<accession>A0AAV7GBU6</accession>
<dbReference type="InterPro" id="IPR037176">
    <property type="entry name" value="Osmotin/thaumatin-like_sf"/>
</dbReference>
<dbReference type="PROSITE" id="PS51367">
    <property type="entry name" value="THAUMATIN_2"/>
    <property type="match status" value="1"/>
</dbReference>
<dbReference type="SMART" id="SM00205">
    <property type="entry name" value="THN"/>
    <property type="match status" value="1"/>
</dbReference>
<dbReference type="Gene3D" id="2.60.110.10">
    <property type="entry name" value="Thaumatin"/>
    <property type="match status" value="1"/>
</dbReference>
<gene>
    <name evidence="1" type="ORF">IEQ34_017538</name>
</gene>
<evidence type="ECO:0008006" key="3">
    <source>
        <dbReference type="Google" id="ProtNLM"/>
    </source>
</evidence>
<dbReference type="SUPFAM" id="SSF49870">
    <property type="entry name" value="Osmotin, thaumatin-like protein"/>
    <property type="match status" value="1"/>
</dbReference>
<dbReference type="PANTHER" id="PTHR31048">
    <property type="entry name" value="OS03G0233200 PROTEIN"/>
    <property type="match status" value="1"/>
</dbReference>